<dbReference type="InterPro" id="IPR007817">
    <property type="entry name" value="Isocyanide_synthase_DIT1"/>
</dbReference>
<dbReference type="PROSITE" id="PS50075">
    <property type="entry name" value="CARRIER"/>
    <property type="match status" value="1"/>
</dbReference>
<dbReference type="InterPro" id="IPR042099">
    <property type="entry name" value="ANL_N_sf"/>
</dbReference>
<feature type="compositionally biased region" description="Basic and acidic residues" evidence="2">
    <location>
        <begin position="428"/>
        <end position="437"/>
    </location>
</feature>
<dbReference type="InterPro" id="IPR054710">
    <property type="entry name" value="Tri101-like_N"/>
</dbReference>
<reference evidence="5" key="1">
    <citation type="journal article" date="2011" name="PLoS Pathog.">
        <title>Comparative genomics yields insights into niche adaptation of plant vascular wilt pathogens.</title>
        <authorList>
            <person name="Klosterman S.J."/>
            <person name="Subbarao K.V."/>
            <person name="Kang S."/>
            <person name="Veronese P."/>
            <person name="Gold S.E."/>
            <person name="Thomma B.P.H.J."/>
            <person name="Chen Z."/>
            <person name="Henrissat B."/>
            <person name="Lee Y.-H."/>
            <person name="Park J."/>
            <person name="Garcia-Pedrajas M.D."/>
            <person name="Barbara D.J."/>
            <person name="Anchieta A."/>
            <person name="de Jonge R."/>
            <person name="Santhanam P."/>
            <person name="Maruthachalam K."/>
            <person name="Atallah Z."/>
            <person name="Amyotte S.G."/>
            <person name="Paz Z."/>
            <person name="Inderbitzin P."/>
            <person name="Hayes R.J."/>
            <person name="Heiman D.I."/>
            <person name="Young S."/>
            <person name="Zeng Q."/>
            <person name="Engels R."/>
            <person name="Galagan J."/>
            <person name="Cuomo C.A."/>
            <person name="Dobinson K.F."/>
            <person name="Ma L.-J."/>
        </authorList>
    </citation>
    <scope>NUCLEOTIDE SEQUENCE [LARGE SCALE GENOMIC DNA]</scope>
    <source>
        <strain evidence="5">VaMs.102 / ATCC MYA-4576 / FGSC 10136</strain>
    </source>
</reference>
<gene>
    <name evidence="4" type="ORF">VDBG_02607</name>
</gene>
<evidence type="ECO:0000313" key="5">
    <source>
        <dbReference type="Proteomes" id="UP000008698"/>
    </source>
</evidence>
<dbReference type="SUPFAM" id="SSF56801">
    <property type="entry name" value="Acetyl-CoA synthetase-like"/>
    <property type="match status" value="1"/>
</dbReference>
<dbReference type="GeneID" id="9535682"/>
<dbReference type="Proteomes" id="UP000008698">
    <property type="component" value="Unassembled WGS sequence"/>
</dbReference>
<protein>
    <submittedName>
        <fullName evidence="4">Transferase family protein</fullName>
    </submittedName>
</protein>
<dbReference type="Gene3D" id="1.10.1200.10">
    <property type="entry name" value="ACP-like"/>
    <property type="match status" value="1"/>
</dbReference>
<dbReference type="SUPFAM" id="SSF47336">
    <property type="entry name" value="ACP-like"/>
    <property type="match status" value="1"/>
</dbReference>
<feature type="compositionally biased region" description="Polar residues" evidence="2">
    <location>
        <begin position="391"/>
        <end position="415"/>
    </location>
</feature>
<dbReference type="InterPro" id="IPR009081">
    <property type="entry name" value="PP-bd_ACP"/>
</dbReference>
<dbReference type="InterPro" id="IPR036736">
    <property type="entry name" value="ACP-like_sf"/>
</dbReference>
<evidence type="ECO:0000256" key="2">
    <source>
        <dbReference type="SAM" id="MobiDB-lite"/>
    </source>
</evidence>
<evidence type="ECO:0000256" key="1">
    <source>
        <dbReference type="ARBA" id="ARBA00022679"/>
    </source>
</evidence>
<accession>C9SEA5</accession>
<dbReference type="STRING" id="526221.C9SEA5"/>
<dbReference type="Gene3D" id="3.30.559.10">
    <property type="entry name" value="Chloramphenicol acetyltransferase-like domain"/>
    <property type="match status" value="2"/>
</dbReference>
<dbReference type="KEGG" id="val:VDBG_02607"/>
<dbReference type="PANTHER" id="PTHR37285:SF5">
    <property type="entry name" value="SPORE WALL MATURATION PROTEIN DIT1"/>
    <property type="match status" value="1"/>
</dbReference>
<dbReference type="PROSITE" id="PS00455">
    <property type="entry name" value="AMP_BINDING"/>
    <property type="match status" value="1"/>
</dbReference>
<dbReference type="Pfam" id="PF23562">
    <property type="entry name" value="AMP-binding_C_3"/>
    <property type="match status" value="1"/>
</dbReference>
<organism evidence="5">
    <name type="scientific">Verticillium alfalfae (strain VaMs.102 / ATCC MYA-4576 / FGSC 10136)</name>
    <name type="common">Verticillium wilt of alfalfa</name>
    <name type="synonym">Verticillium albo-atrum</name>
    <dbReference type="NCBI Taxonomy" id="526221"/>
    <lineage>
        <taxon>Eukaryota</taxon>
        <taxon>Fungi</taxon>
        <taxon>Dikarya</taxon>
        <taxon>Ascomycota</taxon>
        <taxon>Pezizomycotina</taxon>
        <taxon>Sordariomycetes</taxon>
        <taxon>Hypocreomycetidae</taxon>
        <taxon>Glomerellales</taxon>
        <taxon>Plectosphaerellaceae</taxon>
        <taxon>Verticillium</taxon>
    </lineage>
</organism>
<dbReference type="Gene3D" id="3.40.50.12780">
    <property type="entry name" value="N-terminal domain of ligase-like"/>
    <property type="match status" value="1"/>
</dbReference>
<dbReference type="EMBL" id="DS985216">
    <property type="protein sequence ID" value="EEY16498.1"/>
    <property type="molecule type" value="Genomic_DNA"/>
</dbReference>
<name>C9SEA5_VERA1</name>
<sequence>MAAIRTTNAAAHGPLSCLDGAVSSANTLFADQEQHVKDTSRLILDIISEHALNKFDNTQESLEKREINFLSVIARFVAAQQPVKTCLPAFPFKSANKVYKVLGNLPDKAEELALGRLNSMCVQIRNVYSPGASVTIISDGITYNDLLCISDQDTWAYGQALRKMSIQKRFDNVDFCRIGDLLDSPMPKDMRDIVYIANCTNFRRMLLNEHGREDLNIDDEIASNPDTKLTYLGYKRFLDYKRDCKYLAKQMLIRGYAFAGAVKNKFPNHLRLSIHESVAGDKISISLLSTKTGFTTPWHCTVAQLADGQWVSAPMGEFSKDKRLKVVYEDGRPSHFEEQPLEKGSEGITEATADYLRQARPLSVYEYLSGASTPSTIASSDSASVKRSSFYSQSELSEGNTQATPATDSPPSLASSPVEKPSGVSLSREPDRDDTPYGRRLIPQIMDSLAVVEPERVVFSLTKLSAESLEFRDVSAQLFTQAVDKLAWWIHAQVGDTEQIQPVGYIGPHDLRHVLLTYACVKTGYTALFLSPKNNTEGALAVLEATKCNIWASAGDAATIPLVKDVLQQRPMKILQLPLLDDLLSTTPTEPFPYTKTFEEAKNDPFCFLHTSGTTGVPKPIPWSHSLVGTMDAVRLLPPVDDPDFDLAPWTSNWKSGDRIYSSFPMSHGAGVIMDIMMPALFNLHCVLGPVGVLPNINLVEKLAVTASIDIWSMVPSLVDELGETPEVLAKFQPSKFICASGGPVSPVSAGKVNEVIRVLNLTGTTEGLFIGNLVTEREDWFWFCFHPSSGFEFKQIDDDTYEHWVHRNDSWPLMQGIFHTFPDKDSINFKDLYRRHPSKPNLWAFKGRSDDLVVLSNGYKISPLETEAFVTTHPAINGCLVFGTAKPQAGLLIELKDPSHKPDSLLDSIWETVKKANSMSLHKNQLHKDFVTFSDPDKPFIRTDKGTIKRPATIALYSEYIERFYSSRSEDVEVNIHVDLASIDSVQDCLREILASSLPEGSEVPPETDLFALGLDSLGVFAAVKTIRAATGLGEKIAPRHVYANPTIKGLSETVLKLSEEKRAKEKASEHAPVNQNNVKLNNLIAQHKARQTFGLNAFDYVNPNHGMGLMFYFPLREGADFERVFQNLQAGLNRTFDMIPGLSGKMMHCSEQVIGYTKGDLCVTMPPLSKATSVHNRLVYKDLSGVLPSYKKMQEAGFAPSLCQDDVVLRDDPFPKFPANIFVGQANFVTGGCILAVDLNHCCLDGLGVMVAIKAWAENCRFLQGDESATCEWFDPESFNHSLPEIIHEQEGWQEVLADPAAKGVITSISDIVQAFFWRAAIRARYRVAKEIRKESFSDSDLSILELPTDGRPFFSSMLPSTYMGSLLVLSRSTMPVETLCAPETSVGQVAYFLRQAAARITPSVVHDALTILQSLPDHSRFSTANMGLEHMNAMISNMMLFPASEINFGDAFFGNEGSPESMRPLIERGNGRFRFLVVFPLRKDGGVELVLGTHPEELDMFMTDDDFTKYAELVDTCC</sequence>
<dbReference type="Pfam" id="PF05141">
    <property type="entry name" value="DIT1_PvcA"/>
    <property type="match status" value="1"/>
</dbReference>
<evidence type="ECO:0000259" key="3">
    <source>
        <dbReference type="PROSITE" id="PS50075"/>
    </source>
</evidence>
<dbReference type="InterPro" id="IPR020845">
    <property type="entry name" value="AMP-binding_CS"/>
</dbReference>
<feature type="domain" description="Carrier" evidence="3">
    <location>
        <begin position="982"/>
        <end position="1060"/>
    </location>
</feature>
<dbReference type="RefSeq" id="XP_003006468.1">
    <property type="nucleotide sequence ID" value="XM_003006422.1"/>
</dbReference>
<feature type="region of interest" description="Disordered" evidence="2">
    <location>
        <begin position="391"/>
        <end position="439"/>
    </location>
</feature>
<dbReference type="OMA" id="PNHYMGL"/>
<dbReference type="Pfam" id="PF00501">
    <property type="entry name" value="AMP-binding"/>
    <property type="match status" value="1"/>
</dbReference>
<dbReference type="HOGENOM" id="CLU_001116_0_0_1"/>
<evidence type="ECO:0000313" key="4">
    <source>
        <dbReference type="EMBL" id="EEY16498.1"/>
    </source>
</evidence>
<dbReference type="GO" id="GO:0016740">
    <property type="term" value="F:transferase activity"/>
    <property type="evidence" value="ECO:0007669"/>
    <property type="project" value="UniProtKB-KW"/>
</dbReference>
<keyword evidence="1 4" id="KW-0808">Transferase</keyword>
<keyword evidence="5" id="KW-1185">Reference proteome</keyword>
<dbReference type="eggNOG" id="ENOG502QRI9">
    <property type="taxonomic scope" value="Eukaryota"/>
</dbReference>
<dbReference type="OrthoDB" id="429813at2759"/>
<dbReference type="PANTHER" id="PTHR37285">
    <property type="entry name" value="SPORE WALL MATURATION PROTEIN DIT1"/>
    <property type="match status" value="1"/>
</dbReference>
<proteinExistence type="predicted"/>
<dbReference type="Pfam" id="PF00550">
    <property type="entry name" value="PP-binding"/>
    <property type="match status" value="1"/>
</dbReference>
<dbReference type="Pfam" id="PF22664">
    <property type="entry name" value="TRI-like_N"/>
    <property type="match status" value="1"/>
</dbReference>
<dbReference type="InterPro" id="IPR023213">
    <property type="entry name" value="CAT-like_dom_sf"/>
</dbReference>
<dbReference type="InterPro" id="IPR000873">
    <property type="entry name" value="AMP-dep_synth/lig_dom"/>
</dbReference>